<accession>A0A1I7ZS36</accession>
<proteinExistence type="predicted"/>
<reference evidence="2" key="1">
    <citation type="submission" date="2016-11" db="UniProtKB">
        <authorList>
            <consortium name="WormBaseParasite"/>
        </authorList>
    </citation>
    <scope>IDENTIFICATION</scope>
</reference>
<dbReference type="Proteomes" id="UP000095287">
    <property type="component" value="Unplaced"/>
</dbReference>
<evidence type="ECO:0000313" key="1">
    <source>
        <dbReference type="Proteomes" id="UP000095287"/>
    </source>
</evidence>
<organism evidence="1 2">
    <name type="scientific">Steinernema glaseri</name>
    <dbReference type="NCBI Taxonomy" id="37863"/>
    <lineage>
        <taxon>Eukaryota</taxon>
        <taxon>Metazoa</taxon>
        <taxon>Ecdysozoa</taxon>
        <taxon>Nematoda</taxon>
        <taxon>Chromadorea</taxon>
        <taxon>Rhabditida</taxon>
        <taxon>Tylenchina</taxon>
        <taxon>Panagrolaimomorpha</taxon>
        <taxon>Strongyloidoidea</taxon>
        <taxon>Steinernematidae</taxon>
        <taxon>Steinernema</taxon>
    </lineage>
</organism>
<evidence type="ECO:0000313" key="2">
    <source>
        <dbReference type="WBParaSite" id="L893_g29239.t1"/>
    </source>
</evidence>
<sequence length="145" mass="15873">MSSNVNVLSAVTSVGSKTTSFYGNNSELIRRLCTTANVDDSVDQERSSAEAGMCGTSDDVAAVEGEADNFENSVESEETILAKKQLAGLIAEYAKNRSQEIQENPEATACTSFEHAKPAKVTWLRNAGRKKTHPVWHFFKDLRDL</sequence>
<keyword evidence="1" id="KW-1185">Reference proteome</keyword>
<protein>
    <submittedName>
        <fullName evidence="2">Uncharacterized protein</fullName>
    </submittedName>
</protein>
<dbReference type="AlphaFoldDB" id="A0A1I7ZS36"/>
<dbReference type="WBParaSite" id="L893_g29239.t1">
    <property type="protein sequence ID" value="L893_g29239.t1"/>
    <property type="gene ID" value="L893_g29239"/>
</dbReference>
<name>A0A1I7ZS36_9BILA</name>